<reference evidence="4" key="3">
    <citation type="submission" date="2015-06" db="UniProtKB">
        <authorList>
            <consortium name="EnsemblProtists"/>
        </authorList>
    </citation>
    <scope>IDENTIFICATION</scope>
</reference>
<reference evidence="3 5" key="1">
    <citation type="journal article" date="2012" name="Nature">
        <title>Algal genomes reveal evolutionary mosaicism and the fate of nucleomorphs.</title>
        <authorList>
            <consortium name="DOE Joint Genome Institute"/>
            <person name="Curtis B.A."/>
            <person name="Tanifuji G."/>
            <person name="Burki F."/>
            <person name="Gruber A."/>
            <person name="Irimia M."/>
            <person name="Maruyama S."/>
            <person name="Arias M.C."/>
            <person name="Ball S.G."/>
            <person name="Gile G.H."/>
            <person name="Hirakawa Y."/>
            <person name="Hopkins J.F."/>
            <person name="Kuo A."/>
            <person name="Rensing S.A."/>
            <person name="Schmutz J."/>
            <person name="Symeonidi A."/>
            <person name="Elias M."/>
            <person name="Eveleigh R.J."/>
            <person name="Herman E.K."/>
            <person name="Klute M.J."/>
            <person name="Nakayama T."/>
            <person name="Obornik M."/>
            <person name="Reyes-Prieto A."/>
            <person name="Armbrust E.V."/>
            <person name="Aves S.J."/>
            <person name="Beiko R.G."/>
            <person name="Coutinho P."/>
            <person name="Dacks J.B."/>
            <person name="Durnford D.G."/>
            <person name="Fast N.M."/>
            <person name="Green B.R."/>
            <person name="Grisdale C.J."/>
            <person name="Hempel F."/>
            <person name="Henrissat B."/>
            <person name="Hoppner M.P."/>
            <person name="Ishida K."/>
            <person name="Kim E."/>
            <person name="Koreny L."/>
            <person name="Kroth P.G."/>
            <person name="Liu Y."/>
            <person name="Malik S.B."/>
            <person name="Maier U.G."/>
            <person name="McRose D."/>
            <person name="Mock T."/>
            <person name="Neilson J.A."/>
            <person name="Onodera N.T."/>
            <person name="Poole A.M."/>
            <person name="Pritham E.J."/>
            <person name="Richards T.A."/>
            <person name="Rocap G."/>
            <person name="Roy S.W."/>
            <person name="Sarai C."/>
            <person name="Schaack S."/>
            <person name="Shirato S."/>
            <person name="Slamovits C.H."/>
            <person name="Spencer D.F."/>
            <person name="Suzuki S."/>
            <person name="Worden A.Z."/>
            <person name="Zauner S."/>
            <person name="Barry K."/>
            <person name="Bell C."/>
            <person name="Bharti A.K."/>
            <person name="Crow J.A."/>
            <person name="Grimwood J."/>
            <person name="Kramer R."/>
            <person name="Lindquist E."/>
            <person name="Lucas S."/>
            <person name="Salamov A."/>
            <person name="McFadden G.I."/>
            <person name="Lane C.E."/>
            <person name="Keeling P.J."/>
            <person name="Gray M.W."/>
            <person name="Grigoriev I.V."/>
            <person name="Archibald J.M."/>
        </authorList>
    </citation>
    <scope>NUCLEOTIDE SEQUENCE</scope>
    <source>
        <strain evidence="3 5">CCMP2712</strain>
    </source>
</reference>
<dbReference type="Gene3D" id="3.60.10.10">
    <property type="entry name" value="Endonuclease/exonuclease/phosphatase"/>
    <property type="match status" value="1"/>
</dbReference>
<dbReference type="Pfam" id="PF03372">
    <property type="entry name" value="Exo_endo_phos"/>
    <property type="match status" value="1"/>
</dbReference>
<dbReference type="GeneID" id="17296731"/>
<proteinExistence type="predicted"/>
<organism evidence="3">
    <name type="scientific">Guillardia theta (strain CCMP2712)</name>
    <name type="common">Cryptophyte</name>
    <dbReference type="NCBI Taxonomy" id="905079"/>
    <lineage>
        <taxon>Eukaryota</taxon>
        <taxon>Cryptophyceae</taxon>
        <taxon>Pyrenomonadales</taxon>
        <taxon>Geminigeraceae</taxon>
        <taxon>Guillardia</taxon>
    </lineage>
</organism>
<name>L1IUQ7_GUITC</name>
<dbReference type="AlphaFoldDB" id="L1IUQ7"/>
<keyword evidence="5" id="KW-1185">Reference proteome</keyword>
<dbReference type="PaxDb" id="55529-EKX39968"/>
<sequence>MQEDASCKDPVSSESELETHEDTSEDPPTCFTNLDWEPAELDWESKEPLEQQSSEVRSRESWLEIQQRCSEPGFIVSQNVNGCDHATLLRVLAALIEPFKPGIILLQGVCVSNRHETKLRKLIKLNWGYYRIFMAHGKPTKANGYIDFRLATLVHAALAPAPVMRSPTMLFPHRILSVRVGKAIITNVHQFPTRNAIREREKFFRSLLEFSLATTQLHFIGGDFNASTFSTDTVVRRRLVESPATTRSDPSMAKFLADLGADRRVMCEESSIEDNYFSDSFRPWKWGIEAKLYAFLAISPPGADEHHNIVLTFQTFHAGVASAYLQHRAIAVQVDTQFSDALQVIPKLDLIHFNSPATSRRRNTRGSGKVQRTALTCSSVRDPKAWGEQQVNVMILDAEDSAGRHAKEGCSNEEPMEPQRGMSELSLGRELAELSRTTTSSRTELDSSEAELQLEMRSKIERFEAACMEEDQEFFNRICNQQQARLGAVDNRISDATEREEDLVPKEPFMCHVESKHQPNTIRCSGQELRRVVHEVTEEAEDVCRWIEEILSRPGKMALGTFRSADQQILMGVERNAAHEHEKFTLSFLPADHMLSAVQALIEMAESNWEVGGYRDLTGYLPMEQVGERGGADQTISFIAVSASTKQGGSDDGQDTSSTLTLEEQEQETNFSSFCAKCPSEGSMAGHQPTTTSFLTPLE</sequence>
<dbReference type="EMBL" id="JH993035">
    <property type="protein sequence ID" value="EKX39968.1"/>
    <property type="molecule type" value="Genomic_DNA"/>
</dbReference>
<feature type="domain" description="Endonuclease/exonuclease/phosphatase" evidence="2">
    <location>
        <begin position="77"/>
        <end position="237"/>
    </location>
</feature>
<dbReference type="HOGENOM" id="CLU_418254_0_0_1"/>
<dbReference type="RefSeq" id="XP_005826948.1">
    <property type="nucleotide sequence ID" value="XM_005826891.1"/>
</dbReference>
<accession>L1IUQ7</accession>
<protein>
    <recommendedName>
        <fullName evidence="2">Endonuclease/exonuclease/phosphatase domain-containing protein</fullName>
    </recommendedName>
</protein>
<dbReference type="EnsemblProtists" id="EKX39968">
    <property type="protein sequence ID" value="EKX39968"/>
    <property type="gene ID" value="GUITHDRAFT_113960"/>
</dbReference>
<evidence type="ECO:0000313" key="4">
    <source>
        <dbReference type="EnsemblProtists" id="EKX39968"/>
    </source>
</evidence>
<evidence type="ECO:0000313" key="3">
    <source>
        <dbReference type="EMBL" id="EKX39968.1"/>
    </source>
</evidence>
<dbReference type="SUPFAM" id="SSF56219">
    <property type="entry name" value="DNase I-like"/>
    <property type="match status" value="1"/>
</dbReference>
<dbReference type="InterPro" id="IPR005135">
    <property type="entry name" value="Endo/exonuclease/phosphatase"/>
</dbReference>
<evidence type="ECO:0000313" key="5">
    <source>
        <dbReference type="Proteomes" id="UP000011087"/>
    </source>
</evidence>
<reference evidence="5" key="2">
    <citation type="submission" date="2012-11" db="EMBL/GenBank/DDBJ databases">
        <authorList>
            <person name="Kuo A."/>
            <person name="Curtis B.A."/>
            <person name="Tanifuji G."/>
            <person name="Burki F."/>
            <person name="Gruber A."/>
            <person name="Irimia M."/>
            <person name="Maruyama S."/>
            <person name="Arias M.C."/>
            <person name="Ball S.G."/>
            <person name="Gile G.H."/>
            <person name="Hirakawa Y."/>
            <person name="Hopkins J.F."/>
            <person name="Rensing S.A."/>
            <person name="Schmutz J."/>
            <person name="Symeonidi A."/>
            <person name="Elias M."/>
            <person name="Eveleigh R.J."/>
            <person name="Herman E.K."/>
            <person name="Klute M.J."/>
            <person name="Nakayama T."/>
            <person name="Obornik M."/>
            <person name="Reyes-Prieto A."/>
            <person name="Armbrust E.V."/>
            <person name="Aves S.J."/>
            <person name="Beiko R.G."/>
            <person name="Coutinho P."/>
            <person name="Dacks J.B."/>
            <person name="Durnford D.G."/>
            <person name="Fast N.M."/>
            <person name="Green B.R."/>
            <person name="Grisdale C."/>
            <person name="Hempe F."/>
            <person name="Henrissat B."/>
            <person name="Hoppner M.P."/>
            <person name="Ishida K.-I."/>
            <person name="Kim E."/>
            <person name="Koreny L."/>
            <person name="Kroth P.G."/>
            <person name="Liu Y."/>
            <person name="Malik S.-B."/>
            <person name="Maier U.G."/>
            <person name="McRose D."/>
            <person name="Mock T."/>
            <person name="Neilson J.A."/>
            <person name="Onodera N.T."/>
            <person name="Poole A.M."/>
            <person name="Pritham E.J."/>
            <person name="Richards T.A."/>
            <person name="Rocap G."/>
            <person name="Roy S.W."/>
            <person name="Sarai C."/>
            <person name="Schaack S."/>
            <person name="Shirato S."/>
            <person name="Slamovits C.H."/>
            <person name="Spencer D.F."/>
            <person name="Suzuki S."/>
            <person name="Worden A.Z."/>
            <person name="Zauner S."/>
            <person name="Barry K."/>
            <person name="Bell C."/>
            <person name="Bharti A.K."/>
            <person name="Crow J.A."/>
            <person name="Grimwood J."/>
            <person name="Kramer R."/>
            <person name="Lindquist E."/>
            <person name="Lucas S."/>
            <person name="Salamov A."/>
            <person name="McFadden G.I."/>
            <person name="Lane C.E."/>
            <person name="Keeling P.J."/>
            <person name="Gray M.W."/>
            <person name="Grigoriev I.V."/>
            <person name="Archibald J.M."/>
        </authorList>
    </citation>
    <scope>NUCLEOTIDE SEQUENCE</scope>
    <source>
        <strain evidence="5">CCMP2712</strain>
    </source>
</reference>
<dbReference type="InterPro" id="IPR036691">
    <property type="entry name" value="Endo/exonu/phosph_ase_sf"/>
</dbReference>
<feature type="region of interest" description="Disordered" evidence="1">
    <location>
        <begin position="1"/>
        <end position="31"/>
    </location>
</feature>
<dbReference type="GO" id="GO:0003824">
    <property type="term" value="F:catalytic activity"/>
    <property type="evidence" value="ECO:0007669"/>
    <property type="project" value="InterPro"/>
</dbReference>
<evidence type="ECO:0000259" key="2">
    <source>
        <dbReference type="Pfam" id="PF03372"/>
    </source>
</evidence>
<dbReference type="KEGG" id="gtt:GUITHDRAFT_113960"/>
<dbReference type="Proteomes" id="UP000011087">
    <property type="component" value="Unassembled WGS sequence"/>
</dbReference>
<gene>
    <name evidence="3" type="ORF">GUITHDRAFT_113960</name>
</gene>
<evidence type="ECO:0000256" key="1">
    <source>
        <dbReference type="SAM" id="MobiDB-lite"/>
    </source>
</evidence>